<evidence type="ECO:0000313" key="14">
    <source>
        <dbReference type="Proteomes" id="UP000440367"/>
    </source>
</evidence>
<evidence type="ECO:0000313" key="4">
    <source>
        <dbReference type="EMBL" id="KAE9063523.1"/>
    </source>
</evidence>
<evidence type="ECO:0000313" key="1">
    <source>
        <dbReference type="EMBL" id="KAE8919636.1"/>
    </source>
</evidence>
<evidence type="ECO:0000313" key="7">
    <source>
        <dbReference type="EMBL" id="KAE9168205.1"/>
    </source>
</evidence>
<dbReference type="EMBL" id="QXGB01004726">
    <property type="protein sequence ID" value="KAE9165200.1"/>
    <property type="molecule type" value="Genomic_DNA"/>
</dbReference>
<evidence type="ECO:0000313" key="5">
    <source>
        <dbReference type="EMBL" id="KAE9070141.1"/>
    </source>
</evidence>
<evidence type="ECO:0000313" key="18">
    <source>
        <dbReference type="Proteomes" id="UP000476176"/>
    </source>
</evidence>
<name>A0A6A4B8X8_9STRA</name>
<dbReference type="EMBL" id="QXGD01004479">
    <property type="protein sequence ID" value="KAE9170387.1"/>
    <property type="molecule type" value="Genomic_DNA"/>
</dbReference>
<dbReference type="Proteomes" id="UP000441208">
    <property type="component" value="Unassembled WGS sequence"/>
</dbReference>
<reference evidence="11 12" key="1">
    <citation type="submission" date="2018-08" db="EMBL/GenBank/DDBJ databases">
        <title>Genomic investigation of the strawberry pathogen Phytophthora fragariae indicates pathogenicity is determined by transcriptional variation in three key races.</title>
        <authorList>
            <person name="Adams T.M."/>
            <person name="Armitage A.D."/>
            <person name="Sobczyk M.K."/>
            <person name="Bates H.J."/>
            <person name="Dunwell J.M."/>
            <person name="Nellist C.F."/>
            <person name="Harrison R.J."/>
        </authorList>
    </citation>
    <scope>NUCLEOTIDE SEQUENCE [LARGE SCALE GENOMIC DNA]</scope>
    <source>
        <strain evidence="9 13">A4</strain>
        <strain evidence="8 14">BC-1</strain>
        <strain evidence="7 18">BC-23</strain>
        <strain evidence="6 12">NOV-27</strain>
        <strain evidence="5 15">NOV-5</strain>
        <strain evidence="4 16">NOV-71</strain>
        <strain evidence="10 19">NOV-77</strain>
        <strain evidence="1 11">NOV-9</strain>
        <strain evidence="3 20">ONT-3</strain>
        <strain evidence="2 17">SCRP245</strain>
    </source>
</reference>
<evidence type="ECO:0000313" key="17">
    <source>
        <dbReference type="Proteomes" id="UP000460718"/>
    </source>
</evidence>
<dbReference type="EMBL" id="QXGC01004690">
    <property type="protein sequence ID" value="KAE9168205.1"/>
    <property type="molecule type" value="Genomic_DNA"/>
</dbReference>
<dbReference type="Proteomes" id="UP000437068">
    <property type="component" value="Unassembled WGS sequence"/>
</dbReference>
<evidence type="ECO:0000313" key="2">
    <source>
        <dbReference type="EMBL" id="KAE8964116.1"/>
    </source>
</evidence>
<evidence type="ECO:0000313" key="19">
    <source>
        <dbReference type="Proteomes" id="UP000486351"/>
    </source>
</evidence>
<keyword evidence="12" id="KW-1185">Reference proteome</keyword>
<dbReference type="EMBL" id="QXGF01004546">
    <property type="protein sequence ID" value="KAE8919636.1"/>
    <property type="molecule type" value="Genomic_DNA"/>
</dbReference>
<proteinExistence type="predicted"/>
<dbReference type="Proteomes" id="UP000460718">
    <property type="component" value="Unassembled WGS sequence"/>
</dbReference>
<evidence type="ECO:0000313" key="3">
    <source>
        <dbReference type="EMBL" id="KAE9062577.1"/>
    </source>
</evidence>
<evidence type="ECO:0000313" key="13">
    <source>
        <dbReference type="Proteomes" id="UP000437068"/>
    </source>
</evidence>
<organism evidence="9 13">
    <name type="scientific">Phytophthora fragariae</name>
    <dbReference type="NCBI Taxonomy" id="53985"/>
    <lineage>
        <taxon>Eukaryota</taxon>
        <taxon>Sar</taxon>
        <taxon>Stramenopiles</taxon>
        <taxon>Oomycota</taxon>
        <taxon>Peronosporomycetes</taxon>
        <taxon>Peronosporales</taxon>
        <taxon>Peronosporaceae</taxon>
        <taxon>Phytophthora</taxon>
    </lineage>
</organism>
<evidence type="ECO:0000313" key="9">
    <source>
        <dbReference type="EMBL" id="KAE9269089.1"/>
    </source>
</evidence>
<protein>
    <submittedName>
        <fullName evidence="9">Uncharacterized protein</fullName>
    </submittedName>
</protein>
<dbReference type="Proteomes" id="UP000440732">
    <property type="component" value="Unassembled WGS sequence"/>
</dbReference>
<dbReference type="AlphaFoldDB" id="A0A6A4B8X8"/>
<dbReference type="Proteomes" id="UP000429523">
    <property type="component" value="Unassembled WGS sequence"/>
</dbReference>
<evidence type="ECO:0000313" key="16">
    <source>
        <dbReference type="Proteomes" id="UP000441208"/>
    </source>
</evidence>
<dbReference type="Proteomes" id="UP000476176">
    <property type="component" value="Unassembled WGS sequence"/>
</dbReference>
<dbReference type="Proteomes" id="UP000433483">
    <property type="component" value="Unassembled WGS sequence"/>
</dbReference>
<dbReference type="EMBL" id="QXFX01004840">
    <property type="protein sequence ID" value="KAE9062577.1"/>
    <property type="molecule type" value="Genomic_DNA"/>
</dbReference>
<dbReference type="EMBL" id="QXFZ01004632">
    <property type="protein sequence ID" value="KAE9063523.1"/>
    <property type="molecule type" value="Genomic_DNA"/>
</dbReference>
<gene>
    <name evidence="9" type="ORF">PF001_g29378</name>
    <name evidence="8" type="ORF">PF002_g30103</name>
    <name evidence="7" type="ORF">PF004_g28581</name>
    <name evidence="6" type="ORF">PF005_g29710</name>
    <name evidence="5" type="ORF">PF006_g29417</name>
    <name evidence="4" type="ORF">PF007_g29522</name>
    <name evidence="10" type="ORF">PF008_g29389</name>
    <name evidence="1" type="ORF">PF009_g30061</name>
    <name evidence="3" type="ORF">PF010_g29342</name>
    <name evidence="2" type="ORF">PF011_g28786</name>
</gene>
<evidence type="ECO:0000313" key="15">
    <source>
        <dbReference type="Proteomes" id="UP000440732"/>
    </source>
</evidence>
<evidence type="ECO:0000313" key="20">
    <source>
        <dbReference type="Proteomes" id="UP000488956"/>
    </source>
</evidence>
<sequence>MCPYCYARRRFKSSSVVAVIRVVTWGAVSQASPWCQRLPPASRPTEDSSCPGDLSGNITDIDIDIDIQICATNSNTINISEI</sequence>
<evidence type="ECO:0000313" key="6">
    <source>
        <dbReference type="EMBL" id="KAE9165200.1"/>
    </source>
</evidence>
<dbReference type="EMBL" id="QXGA01004912">
    <property type="protein sequence ID" value="KAE9070141.1"/>
    <property type="molecule type" value="Genomic_DNA"/>
</dbReference>
<dbReference type="EMBL" id="QXFW01004844">
    <property type="protein sequence ID" value="KAE8964116.1"/>
    <property type="molecule type" value="Genomic_DNA"/>
</dbReference>
<dbReference type="Proteomes" id="UP000440367">
    <property type="component" value="Unassembled WGS sequence"/>
</dbReference>
<dbReference type="Proteomes" id="UP000488956">
    <property type="component" value="Unassembled WGS sequence"/>
</dbReference>
<evidence type="ECO:0000313" key="11">
    <source>
        <dbReference type="Proteomes" id="UP000429523"/>
    </source>
</evidence>
<dbReference type="EMBL" id="QXGE01004908">
    <property type="protein sequence ID" value="KAE9269089.1"/>
    <property type="molecule type" value="Genomic_DNA"/>
</dbReference>
<accession>A0A6A4B8X8</accession>
<evidence type="ECO:0000313" key="10">
    <source>
        <dbReference type="EMBL" id="KAE9275272.1"/>
    </source>
</evidence>
<comment type="caution">
    <text evidence="9">The sequence shown here is derived from an EMBL/GenBank/DDBJ whole genome shotgun (WGS) entry which is preliminary data.</text>
</comment>
<dbReference type="EMBL" id="QXFY01004810">
    <property type="protein sequence ID" value="KAE9275272.1"/>
    <property type="molecule type" value="Genomic_DNA"/>
</dbReference>
<dbReference type="Proteomes" id="UP000486351">
    <property type="component" value="Unassembled WGS sequence"/>
</dbReference>
<evidence type="ECO:0000313" key="8">
    <source>
        <dbReference type="EMBL" id="KAE9170387.1"/>
    </source>
</evidence>
<evidence type="ECO:0000313" key="12">
    <source>
        <dbReference type="Proteomes" id="UP000433483"/>
    </source>
</evidence>